<accession>A0AA88WKN3</accession>
<organism evidence="4 5">
    <name type="scientific">Escallonia herrerae</name>
    <dbReference type="NCBI Taxonomy" id="1293975"/>
    <lineage>
        <taxon>Eukaryota</taxon>
        <taxon>Viridiplantae</taxon>
        <taxon>Streptophyta</taxon>
        <taxon>Embryophyta</taxon>
        <taxon>Tracheophyta</taxon>
        <taxon>Spermatophyta</taxon>
        <taxon>Magnoliopsida</taxon>
        <taxon>eudicotyledons</taxon>
        <taxon>Gunneridae</taxon>
        <taxon>Pentapetalae</taxon>
        <taxon>asterids</taxon>
        <taxon>campanulids</taxon>
        <taxon>Escalloniales</taxon>
        <taxon>Escalloniaceae</taxon>
        <taxon>Escallonia</taxon>
    </lineage>
</organism>
<evidence type="ECO:0000256" key="2">
    <source>
        <dbReference type="ARBA" id="ARBA00022737"/>
    </source>
</evidence>
<dbReference type="PANTHER" id="PTHR47936">
    <property type="entry name" value="PPR_LONG DOMAIN-CONTAINING PROTEIN"/>
    <property type="match status" value="1"/>
</dbReference>
<dbReference type="AlphaFoldDB" id="A0AA88WKN3"/>
<evidence type="ECO:0000313" key="4">
    <source>
        <dbReference type="EMBL" id="KAK3027994.1"/>
    </source>
</evidence>
<comment type="caution">
    <text evidence="4">The sequence shown here is derived from an EMBL/GenBank/DDBJ whole genome shotgun (WGS) entry which is preliminary data.</text>
</comment>
<protein>
    <recommendedName>
        <fullName evidence="6">Pentatricopeptide repeat-containing protein</fullName>
    </recommendedName>
</protein>
<dbReference type="EMBL" id="JAVXUP010000434">
    <property type="protein sequence ID" value="KAK3027994.1"/>
    <property type="molecule type" value="Genomic_DNA"/>
</dbReference>
<dbReference type="NCBIfam" id="TIGR00756">
    <property type="entry name" value="PPR"/>
    <property type="match status" value="3"/>
</dbReference>
<sequence>MIWRLSNIPCKKKLLRYPNLLLSYLSSLSSCPKTLNPLFRLHPNPFPSNGSPSFCPLARPFPQSPVLPSTFRFSTSCNEYPFYGAGLPRPSYLFRWFSVQSSSDNTVDFDDRNDGLGELGVECFDESGCGEKNVGSVVDSRLTSKQISEIIEIVRSDDSKLNSKLDLVALNLSVRSISEVLRLLNSERTRAFRFFEWVRGAYPKLYFNYDVCSMMIDNCGRVDEYALMKLLLKEFTAKHVCLSEKAFGFLPVLGSSKGSLMDSIRVLIQALNEAGGSCRKSGIRALIKMLCTVESFEMAKFVMEITERNLSYYNVFIRERCRRCHFQEVYALLEEMRGADCEPDAKTYNFILGSLLESGKTAEACSLLEDMLQKGTAPDTGTFEIFIFHLCRVGRSDEARQFLRRMVSSGLEPGHTTHTAFVRGLFIARQYEEAHKYVRDSNVKCIRSRKTAYSLLAELHLKGGNLCVASSILVEMMDKGLKPDYTVFKRVKRRLCGTGRGHGTYSNVVLSVSPLKILLQYSDMDEPMIVHGNACLFSDSKLPQSNPMRLARMGFSTDYYHGFPYGFLAASTYPEVRFQYSYLSCFSLRGCLSDPGYLKTMPFLKELQLIKKIEPGLGSSPGRRLVPSVPTVDLNLSRPYFKLGSSPEDLFSS</sequence>
<dbReference type="Proteomes" id="UP001188597">
    <property type="component" value="Unassembled WGS sequence"/>
</dbReference>
<feature type="repeat" description="PPR" evidence="3">
    <location>
        <begin position="379"/>
        <end position="413"/>
    </location>
</feature>
<comment type="similarity">
    <text evidence="1">Belongs to the PPR family. P subfamily.</text>
</comment>
<dbReference type="InterPro" id="IPR002885">
    <property type="entry name" value="PPR_rpt"/>
</dbReference>
<feature type="repeat" description="PPR" evidence="3">
    <location>
        <begin position="344"/>
        <end position="378"/>
    </location>
</feature>
<dbReference type="PROSITE" id="PS51257">
    <property type="entry name" value="PROKAR_LIPOPROTEIN"/>
    <property type="match status" value="1"/>
</dbReference>
<gene>
    <name evidence="4" type="ORF">RJ639_039347</name>
</gene>
<keyword evidence="2" id="KW-0677">Repeat</keyword>
<dbReference type="PANTHER" id="PTHR47936:SF3">
    <property type="entry name" value="PENTACOTRIPEPTIDE-REPEAT REGION OF PRORP DOMAIN-CONTAINING PROTEIN"/>
    <property type="match status" value="1"/>
</dbReference>
<dbReference type="InterPro" id="IPR011990">
    <property type="entry name" value="TPR-like_helical_dom_sf"/>
</dbReference>
<name>A0AA88WKN3_9ASTE</name>
<dbReference type="Pfam" id="PF13041">
    <property type="entry name" value="PPR_2"/>
    <property type="match status" value="1"/>
</dbReference>
<feature type="repeat" description="PPR" evidence="3">
    <location>
        <begin position="309"/>
        <end position="343"/>
    </location>
</feature>
<dbReference type="PROSITE" id="PS51375">
    <property type="entry name" value="PPR"/>
    <property type="match status" value="3"/>
</dbReference>
<evidence type="ECO:0008006" key="6">
    <source>
        <dbReference type="Google" id="ProtNLM"/>
    </source>
</evidence>
<evidence type="ECO:0000256" key="3">
    <source>
        <dbReference type="PROSITE-ProRule" id="PRU00708"/>
    </source>
</evidence>
<reference evidence="4" key="1">
    <citation type="submission" date="2022-12" db="EMBL/GenBank/DDBJ databases">
        <title>Draft genome assemblies for two species of Escallonia (Escalloniales).</title>
        <authorList>
            <person name="Chanderbali A."/>
            <person name="Dervinis C."/>
            <person name="Anghel I."/>
            <person name="Soltis D."/>
            <person name="Soltis P."/>
            <person name="Zapata F."/>
        </authorList>
    </citation>
    <scope>NUCLEOTIDE SEQUENCE</scope>
    <source>
        <strain evidence="4">UCBG64.0493</strain>
        <tissue evidence="4">Leaf</tissue>
    </source>
</reference>
<proteinExistence type="inferred from homology"/>
<keyword evidence="5" id="KW-1185">Reference proteome</keyword>
<evidence type="ECO:0000256" key="1">
    <source>
        <dbReference type="ARBA" id="ARBA00007626"/>
    </source>
</evidence>
<evidence type="ECO:0000313" key="5">
    <source>
        <dbReference type="Proteomes" id="UP001188597"/>
    </source>
</evidence>
<dbReference type="Gene3D" id="1.25.40.10">
    <property type="entry name" value="Tetratricopeptide repeat domain"/>
    <property type="match status" value="2"/>
</dbReference>